<evidence type="ECO:0000313" key="1">
    <source>
        <dbReference type="EMBL" id="MCA5004300.1"/>
    </source>
</evidence>
<dbReference type="Proteomes" id="UP001165302">
    <property type="component" value="Unassembled WGS sequence"/>
</dbReference>
<proteinExistence type="predicted"/>
<accession>A0ABS7Z5Z7</accession>
<evidence type="ECO:0000313" key="2">
    <source>
        <dbReference type="Proteomes" id="UP001165302"/>
    </source>
</evidence>
<dbReference type="Pfam" id="PF15890">
    <property type="entry name" value="Peptidase_Mx1"/>
    <property type="match status" value="1"/>
</dbReference>
<reference evidence="1" key="1">
    <citation type="submission" date="2020-10" db="EMBL/GenBank/DDBJ databases">
        <authorList>
            <person name="Lu T."/>
            <person name="Wang Q."/>
            <person name="Han X."/>
        </authorList>
    </citation>
    <scope>NUCLEOTIDE SEQUENCE</scope>
    <source>
        <strain evidence="1">WQ 366</strain>
    </source>
</reference>
<comment type="caution">
    <text evidence="1">The sequence shown here is derived from an EMBL/GenBank/DDBJ whole genome shotgun (WGS) entry which is preliminary data.</text>
</comment>
<protein>
    <recommendedName>
        <fullName evidence="3">Substrate import-associated zinc metallohydrolase lipoprotein</fullName>
    </recommendedName>
</protein>
<evidence type="ECO:0008006" key="3">
    <source>
        <dbReference type="Google" id="ProtNLM"/>
    </source>
</evidence>
<dbReference type="Gene3D" id="3.40.390.70">
    <property type="match status" value="1"/>
</dbReference>
<organism evidence="1 2">
    <name type="scientific">Sphingobacterium bovistauri</name>
    <dbReference type="NCBI Taxonomy" id="2781959"/>
    <lineage>
        <taxon>Bacteria</taxon>
        <taxon>Pseudomonadati</taxon>
        <taxon>Bacteroidota</taxon>
        <taxon>Sphingobacteriia</taxon>
        <taxon>Sphingobacteriales</taxon>
        <taxon>Sphingobacteriaceae</taxon>
        <taxon>Sphingobacterium</taxon>
    </lineage>
</organism>
<dbReference type="PROSITE" id="PS51257">
    <property type="entry name" value="PROKAR_LIPOPROTEIN"/>
    <property type="match status" value="1"/>
</dbReference>
<dbReference type="InterPro" id="IPR030890">
    <property type="entry name" value="LP_HExxH_w_TonB"/>
</dbReference>
<name>A0ABS7Z5Z7_9SPHI</name>
<sequence>MYIKLFLSMTMLAFLSQSCEKSEEITTIDESIDYFDIVDKPKDKWNELDYLCDSIYKAYGTKVIYEFTPKIIRNGNAFYYPATYDKSLAYTRLMVDKFWLKPLKDNFPEYHSKETPREYIIMGGYYHNTPVATNQGSGAGFNGQFYRLGMGGINNFDKQNKANLHDHLVILWHEHAHNQDVKYGRGPLFDNISVGTYYKEQWSTKTLAQANSDGFFRNYGGFAPEEDFATTVEHITRFPENTVTTLINTNDKLKTKYNFVMKFYQDKGLNLHRLQVLCDSVVYKTNY</sequence>
<gene>
    <name evidence="1" type="ORF">IPZ78_03905</name>
</gene>
<keyword evidence="2" id="KW-1185">Reference proteome</keyword>
<dbReference type="EMBL" id="JADEYP010000004">
    <property type="protein sequence ID" value="MCA5004300.1"/>
    <property type="molecule type" value="Genomic_DNA"/>
</dbReference>